<keyword evidence="2" id="KW-1185">Reference proteome</keyword>
<organism evidence="1 2">
    <name type="scientific">Portunus trituberculatus</name>
    <name type="common">Swimming crab</name>
    <name type="synonym">Neptunus trituberculatus</name>
    <dbReference type="NCBI Taxonomy" id="210409"/>
    <lineage>
        <taxon>Eukaryota</taxon>
        <taxon>Metazoa</taxon>
        <taxon>Ecdysozoa</taxon>
        <taxon>Arthropoda</taxon>
        <taxon>Crustacea</taxon>
        <taxon>Multicrustacea</taxon>
        <taxon>Malacostraca</taxon>
        <taxon>Eumalacostraca</taxon>
        <taxon>Eucarida</taxon>
        <taxon>Decapoda</taxon>
        <taxon>Pleocyemata</taxon>
        <taxon>Brachyura</taxon>
        <taxon>Eubrachyura</taxon>
        <taxon>Portunoidea</taxon>
        <taxon>Portunidae</taxon>
        <taxon>Portuninae</taxon>
        <taxon>Portunus</taxon>
    </lineage>
</organism>
<evidence type="ECO:0000313" key="1">
    <source>
        <dbReference type="EMBL" id="MPD02250.1"/>
    </source>
</evidence>
<gene>
    <name evidence="1" type="ORF">E2C01_097821</name>
</gene>
<name>A0A5B7K5D4_PORTR</name>
<comment type="caution">
    <text evidence="1">The sequence shown here is derived from an EMBL/GenBank/DDBJ whole genome shotgun (WGS) entry which is preliminary data.</text>
</comment>
<protein>
    <submittedName>
        <fullName evidence="1">Uncharacterized protein</fullName>
    </submittedName>
</protein>
<sequence>MRNTRRVLCCCCVAVNAEPRAGREGGGLHGTVSCLPHTWQSCRHDVVAEVVSTIAGRRPSPPECSATA</sequence>
<evidence type="ECO:0000313" key="2">
    <source>
        <dbReference type="Proteomes" id="UP000324222"/>
    </source>
</evidence>
<dbReference type="AlphaFoldDB" id="A0A5B7K5D4"/>
<reference evidence="1 2" key="1">
    <citation type="submission" date="2019-05" db="EMBL/GenBank/DDBJ databases">
        <title>Another draft genome of Portunus trituberculatus and its Hox gene families provides insights of decapod evolution.</title>
        <authorList>
            <person name="Jeong J.-H."/>
            <person name="Song I."/>
            <person name="Kim S."/>
            <person name="Choi T."/>
            <person name="Kim D."/>
            <person name="Ryu S."/>
            <person name="Kim W."/>
        </authorList>
    </citation>
    <scope>NUCLEOTIDE SEQUENCE [LARGE SCALE GENOMIC DNA]</scope>
    <source>
        <tissue evidence="1">Muscle</tissue>
    </source>
</reference>
<dbReference type="Proteomes" id="UP000324222">
    <property type="component" value="Unassembled WGS sequence"/>
</dbReference>
<dbReference type="EMBL" id="VSRR010130588">
    <property type="protein sequence ID" value="MPD02250.1"/>
    <property type="molecule type" value="Genomic_DNA"/>
</dbReference>
<accession>A0A5B7K5D4</accession>
<proteinExistence type="predicted"/>